<dbReference type="EMBL" id="LR134384">
    <property type="protein sequence ID" value="VEH15802.1"/>
    <property type="molecule type" value="Genomic_DNA"/>
</dbReference>
<dbReference type="KEGG" id="poc:NCTC13071_01813"/>
<name>A0A448L7E0_9BACT</name>
<evidence type="ECO:0000313" key="1">
    <source>
        <dbReference type="EMBL" id="VEH15802.1"/>
    </source>
</evidence>
<dbReference type="Proteomes" id="UP000274578">
    <property type="component" value="Chromosome 1"/>
</dbReference>
<evidence type="ECO:0000313" key="2">
    <source>
        <dbReference type="Proteomes" id="UP000274578"/>
    </source>
</evidence>
<dbReference type="AlphaFoldDB" id="A0A448L7E0"/>
<dbReference type="RefSeq" id="WP_004372624.1">
    <property type="nucleotide sequence ID" value="NZ_CAUTNN010000005.1"/>
</dbReference>
<organism evidence="1 2">
    <name type="scientific">Segatella oris</name>
    <dbReference type="NCBI Taxonomy" id="28135"/>
    <lineage>
        <taxon>Bacteria</taxon>
        <taxon>Pseudomonadati</taxon>
        <taxon>Bacteroidota</taxon>
        <taxon>Bacteroidia</taxon>
        <taxon>Bacteroidales</taxon>
        <taxon>Prevotellaceae</taxon>
        <taxon>Segatella</taxon>
    </lineage>
</organism>
<protein>
    <submittedName>
        <fullName evidence="1">Uncharacterized protein</fullName>
    </submittedName>
</protein>
<accession>A0A448L7E0</accession>
<sequence length="93" mass="10961">MEKFVTIINQGAHTSRQYTAQDGTQKTFHTMGFILSDGIDEFYAEMTGDMARDCQPYDRTMMHRMQGYIKQRPFTDKNGMERHENQIYITKLI</sequence>
<dbReference type="GeneID" id="85012608"/>
<gene>
    <name evidence="1" type="ORF">NCTC13071_01813</name>
</gene>
<proteinExistence type="predicted"/>
<reference evidence="1 2" key="1">
    <citation type="submission" date="2018-12" db="EMBL/GenBank/DDBJ databases">
        <authorList>
            <consortium name="Pathogen Informatics"/>
        </authorList>
    </citation>
    <scope>NUCLEOTIDE SEQUENCE [LARGE SCALE GENOMIC DNA]</scope>
    <source>
        <strain evidence="1 2">NCTC13071</strain>
    </source>
</reference>